<feature type="binding site" evidence="9">
    <location>
        <position position="150"/>
    </location>
    <ligand>
        <name>Zn(2+)</name>
        <dbReference type="ChEBI" id="CHEBI:29105"/>
        <label>1</label>
    </ligand>
</feature>
<accession>A0A8J6UPA1</accession>
<keyword evidence="8 9" id="KW-0234">DNA repair</keyword>
<evidence type="ECO:0000256" key="2">
    <source>
        <dbReference type="ARBA" id="ARBA00022722"/>
    </source>
</evidence>
<comment type="function">
    <text evidence="9">Endonuclease IV plays a role in DNA repair. It cleaves phosphodiester bonds at apurinic or apyrimidinic (AP) sites, generating a 3'-hydroxyl group and a 5'-terminal sugar phosphate.</text>
</comment>
<proteinExistence type="inferred from homology"/>
<dbReference type="GO" id="GO:0008081">
    <property type="term" value="F:phosphoric diester hydrolase activity"/>
    <property type="evidence" value="ECO:0007669"/>
    <property type="project" value="TreeGrafter"/>
</dbReference>
<dbReference type="SUPFAM" id="SSF51658">
    <property type="entry name" value="Xylose isomerase-like"/>
    <property type="match status" value="1"/>
</dbReference>
<evidence type="ECO:0000259" key="10">
    <source>
        <dbReference type="Pfam" id="PF01261"/>
    </source>
</evidence>
<evidence type="ECO:0000256" key="7">
    <source>
        <dbReference type="ARBA" id="ARBA00022833"/>
    </source>
</evidence>
<dbReference type="Proteomes" id="UP000632828">
    <property type="component" value="Unassembled WGS sequence"/>
</dbReference>
<dbReference type="InterPro" id="IPR013022">
    <property type="entry name" value="Xyl_isomerase-like_TIM-brl"/>
</dbReference>
<dbReference type="HAMAP" id="MF_00152">
    <property type="entry name" value="Nfo"/>
    <property type="match status" value="1"/>
</dbReference>
<dbReference type="GO" id="GO:0003677">
    <property type="term" value="F:DNA binding"/>
    <property type="evidence" value="ECO:0007669"/>
    <property type="project" value="InterPro"/>
</dbReference>
<evidence type="ECO:0000256" key="4">
    <source>
        <dbReference type="ARBA" id="ARBA00022759"/>
    </source>
</evidence>
<evidence type="ECO:0000256" key="5">
    <source>
        <dbReference type="ARBA" id="ARBA00022763"/>
    </source>
</evidence>
<evidence type="ECO:0000313" key="11">
    <source>
        <dbReference type="EMBL" id="MBD1400529.1"/>
    </source>
</evidence>
<dbReference type="PANTHER" id="PTHR21445:SF0">
    <property type="entry name" value="APURINIC-APYRIMIDINIC ENDONUCLEASE"/>
    <property type="match status" value="1"/>
</dbReference>
<dbReference type="InterPro" id="IPR018246">
    <property type="entry name" value="AP_endonuc_F2_Zn_BS"/>
</dbReference>
<dbReference type="EMBL" id="JACWUN010000007">
    <property type="protein sequence ID" value="MBD1400529.1"/>
    <property type="molecule type" value="Genomic_DNA"/>
</dbReference>
<evidence type="ECO:0000256" key="9">
    <source>
        <dbReference type="HAMAP-Rule" id="MF_00152"/>
    </source>
</evidence>
<keyword evidence="5 9" id="KW-0227">DNA damage</keyword>
<comment type="similarity">
    <text evidence="1 9">Belongs to the AP endonuclease 2 family.</text>
</comment>
<dbReference type="GO" id="GO:0008270">
    <property type="term" value="F:zinc ion binding"/>
    <property type="evidence" value="ECO:0007669"/>
    <property type="project" value="UniProtKB-UniRule"/>
</dbReference>
<protein>
    <recommendedName>
        <fullName evidence="9">Probable endonuclease 4</fullName>
        <ecNumber evidence="9">3.1.21.2</ecNumber>
    </recommendedName>
    <alternativeName>
        <fullName evidence="9">Endodeoxyribonuclease IV</fullName>
    </alternativeName>
    <alternativeName>
        <fullName evidence="9">Endonuclease IV</fullName>
    </alternativeName>
</protein>
<feature type="domain" description="Xylose isomerase-like TIM barrel" evidence="10">
    <location>
        <begin position="31"/>
        <end position="270"/>
    </location>
</feature>
<sequence length="288" mass="31351">MVDPAPSQLLLGTHVSIAGGMEQVFSRAGLIGATAIQVFTRNASRWQAPPLTEDTVAAFRAARQASAVRSVAAHSSYLLNLASPDPDQRQRSILTCLDELDRCRRLGIESLVIHPGSHKGEGVAAGLTTLCRSFEQICRQGGEEVTILLENTAGQGHSLGASLDELAWALERLDHGRFGVCFDTCHAFAAGYDISSSQGYEQLMEQVDRLIGFDLVQLFHLNDSKKPLGSRVDRHEHVGQGLIGVEGFRCLMQDQRFADCPKIIETPPGESNCHDLENLALLRQLAQP</sequence>
<comment type="cofactor">
    <cofactor evidence="9">
        <name>Zn(2+)</name>
        <dbReference type="ChEBI" id="CHEBI:29105"/>
    </cofactor>
    <text evidence="9">Binds 3 Zn(2+) ions.</text>
</comment>
<evidence type="ECO:0000256" key="6">
    <source>
        <dbReference type="ARBA" id="ARBA00022801"/>
    </source>
</evidence>
<dbReference type="FunFam" id="3.20.20.150:FF:000001">
    <property type="entry name" value="Probable endonuclease 4"/>
    <property type="match status" value="1"/>
</dbReference>
<dbReference type="InterPro" id="IPR001719">
    <property type="entry name" value="AP_endonuc_2"/>
</dbReference>
<feature type="binding site" evidence="9">
    <location>
        <position position="150"/>
    </location>
    <ligand>
        <name>Zn(2+)</name>
        <dbReference type="ChEBI" id="CHEBI:29105"/>
        <label>2</label>
    </ligand>
</feature>
<feature type="binding site" evidence="9">
    <location>
        <position position="233"/>
    </location>
    <ligand>
        <name>Zn(2+)</name>
        <dbReference type="ChEBI" id="CHEBI:29105"/>
        <label>3</label>
    </ligand>
</feature>
<dbReference type="PANTHER" id="PTHR21445">
    <property type="entry name" value="ENDONUCLEASE IV ENDODEOXYRIBONUCLEASE IV"/>
    <property type="match status" value="1"/>
</dbReference>
<dbReference type="InterPro" id="IPR036237">
    <property type="entry name" value="Xyl_isomerase-like_sf"/>
</dbReference>
<organism evidence="11 12">
    <name type="scientific">Pelovirga terrestris</name>
    <dbReference type="NCBI Taxonomy" id="2771352"/>
    <lineage>
        <taxon>Bacteria</taxon>
        <taxon>Pseudomonadati</taxon>
        <taxon>Thermodesulfobacteriota</taxon>
        <taxon>Desulfuromonadia</taxon>
        <taxon>Geobacterales</taxon>
        <taxon>Geobacteraceae</taxon>
        <taxon>Pelovirga</taxon>
    </lineage>
</organism>
<dbReference type="GO" id="GO:0003906">
    <property type="term" value="F:DNA-(apurinic or apyrimidinic site) endonuclease activity"/>
    <property type="evidence" value="ECO:0007669"/>
    <property type="project" value="TreeGrafter"/>
</dbReference>
<dbReference type="Pfam" id="PF01261">
    <property type="entry name" value="AP_endonuc_2"/>
    <property type="match status" value="1"/>
</dbReference>
<dbReference type="AlphaFoldDB" id="A0A8J6UPA1"/>
<keyword evidence="4 9" id="KW-0255">Endonuclease</keyword>
<keyword evidence="7 9" id="KW-0862">Zinc</keyword>
<feature type="binding site" evidence="9">
    <location>
        <position position="265"/>
    </location>
    <ligand>
        <name>Zn(2+)</name>
        <dbReference type="ChEBI" id="CHEBI:29105"/>
        <label>2</label>
    </ligand>
</feature>
<gene>
    <name evidence="9" type="primary">nfo</name>
    <name evidence="11" type="ORF">ICT70_07580</name>
</gene>
<keyword evidence="6 9" id="KW-0378">Hydrolase</keyword>
<evidence type="ECO:0000256" key="1">
    <source>
        <dbReference type="ARBA" id="ARBA00005340"/>
    </source>
</evidence>
<keyword evidence="12" id="KW-1185">Reference proteome</keyword>
<evidence type="ECO:0000256" key="3">
    <source>
        <dbReference type="ARBA" id="ARBA00022723"/>
    </source>
</evidence>
<feature type="binding site" evidence="9">
    <location>
        <position position="74"/>
    </location>
    <ligand>
        <name>Zn(2+)</name>
        <dbReference type="ChEBI" id="CHEBI:29105"/>
        <label>1</label>
    </ligand>
</feature>
<dbReference type="SMART" id="SM00518">
    <property type="entry name" value="AP2Ec"/>
    <property type="match status" value="1"/>
</dbReference>
<dbReference type="GO" id="GO:0008833">
    <property type="term" value="F:deoxyribonuclease IV (phage-T4-induced) activity"/>
    <property type="evidence" value="ECO:0007669"/>
    <property type="project" value="UniProtKB-UniRule"/>
</dbReference>
<dbReference type="Gene3D" id="3.20.20.150">
    <property type="entry name" value="Divalent-metal-dependent TIM barrel enzymes"/>
    <property type="match status" value="1"/>
</dbReference>
<feature type="binding site" evidence="9">
    <location>
        <position position="235"/>
    </location>
    <ligand>
        <name>Zn(2+)</name>
        <dbReference type="ChEBI" id="CHEBI:29105"/>
        <label>3</label>
    </ligand>
</feature>
<evidence type="ECO:0000256" key="8">
    <source>
        <dbReference type="ARBA" id="ARBA00023204"/>
    </source>
</evidence>
<reference evidence="11" key="1">
    <citation type="submission" date="2020-09" db="EMBL/GenBank/DDBJ databases">
        <title>Pelobacter alkaliphilus sp. nov., a novel anaerobic arsenate-reducing bacterium from terrestrial mud volcano.</title>
        <authorList>
            <person name="Khomyakova M.A."/>
            <person name="Merkel A.Y."/>
            <person name="Slobodkin A.I."/>
        </authorList>
    </citation>
    <scope>NUCLEOTIDE SEQUENCE</scope>
    <source>
        <strain evidence="11">M08fum</strain>
    </source>
</reference>
<comment type="caution">
    <text evidence="11">The sequence shown here is derived from an EMBL/GenBank/DDBJ whole genome shotgun (WGS) entry which is preliminary data.</text>
</comment>
<name>A0A8J6UPA1_9BACT</name>
<dbReference type="PROSITE" id="PS51432">
    <property type="entry name" value="AP_NUCLEASE_F2_4"/>
    <property type="match status" value="1"/>
</dbReference>
<feature type="binding site" evidence="9">
    <location>
        <position position="114"/>
    </location>
    <ligand>
        <name>Zn(2+)</name>
        <dbReference type="ChEBI" id="CHEBI:29105"/>
        <label>1</label>
    </ligand>
</feature>
<feature type="binding site" evidence="9">
    <location>
        <position position="186"/>
    </location>
    <ligand>
        <name>Zn(2+)</name>
        <dbReference type="ChEBI" id="CHEBI:29105"/>
        <label>3</label>
    </ligand>
</feature>
<dbReference type="PROSITE" id="PS00729">
    <property type="entry name" value="AP_NUCLEASE_F2_1"/>
    <property type="match status" value="1"/>
</dbReference>
<feature type="binding site" evidence="9">
    <location>
        <position position="183"/>
    </location>
    <ligand>
        <name>Zn(2+)</name>
        <dbReference type="ChEBI" id="CHEBI:29105"/>
        <label>2</label>
    </ligand>
</feature>
<keyword evidence="3 9" id="KW-0479">Metal-binding</keyword>
<dbReference type="NCBIfam" id="TIGR00587">
    <property type="entry name" value="nfo"/>
    <property type="match status" value="1"/>
</dbReference>
<dbReference type="GO" id="GO:0006284">
    <property type="term" value="P:base-excision repair"/>
    <property type="evidence" value="ECO:0007669"/>
    <property type="project" value="TreeGrafter"/>
</dbReference>
<dbReference type="PROSITE" id="PS00730">
    <property type="entry name" value="AP_NUCLEASE_F2_2"/>
    <property type="match status" value="1"/>
</dbReference>
<keyword evidence="2 9" id="KW-0540">Nuclease</keyword>
<dbReference type="CDD" id="cd00019">
    <property type="entry name" value="AP2Ec"/>
    <property type="match status" value="1"/>
</dbReference>
<feature type="binding site" evidence="9">
    <location>
        <position position="220"/>
    </location>
    <ligand>
        <name>Zn(2+)</name>
        <dbReference type="ChEBI" id="CHEBI:29105"/>
        <label>2</label>
    </ligand>
</feature>
<evidence type="ECO:0000313" key="12">
    <source>
        <dbReference type="Proteomes" id="UP000632828"/>
    </source>
</evidence>
<dbReference type="EC" id="3.1.21.2" evidence="9"/>
<dbReference type="PROSITE" id="PS00731">
    <property type="entry name" value="AP_NUCLEASE_F2_3"/>
    <property type="match status" value="1"/>
</dbReference>
<comment type="catalytic activity">
    <reaction evidence="9">
        <text>Endonucleolytic cleavage to 5'-phosphooligonucleotide end-products.</text>
        <dbReference type="EC" id="3.1.21.2"/>
    </reaction>
</comment>
<dbReference type="RefSeq" id="WP_191155135.1">
    <property type="nucleotide sequence ID" value="NZ_JACWUN010000007.1"/>
</dbReference>